<dbReference type="Proteomes" id="UP000535543">
    <property type="component" value="Unassembled WGS sequence"/>
</dbReference>
<keyword evidence="1" id="KW-1133">Transmembrane helix</keyword>
<accession>A0A848KHT8</accession>
<proteinExistence type="predicted"/>
<reference evidence="2 3" key="1">
    <citation type="submission" date="2019-05" db="EMBL/GenBank/DDBJ databases">
        <authorList>
            <person name="Lee S.D."/>
        </authorList>
    </citation>
    <scope>NUCLEOTIDE SEQUENCE [LARGE SCALE GENOMIC DNA]</scope>
    <source>
        <strain evidence="2 3">YC2-7</strain>
    </source>
</reference>
<keyword evidence="3" id="KW-1185">Reference proteome</keyword>
<feature type="transmembrane region" description="Helical" evidence="1">
    <location>
        <begin position="228"/>
        <end position="249"/>
    </location>
</feature>
<feature type="transmembrane region" description="Helical" evidence="1">
    <location>
        <begin position="396"/>
        <end position="417"/>
    </location>
</feature>
<evidence type="ECO:0008006" key="4">
    <source>
        <dbReference type="Google" id="ProtNLM"/>
    </source>
</evidence>
<sequence length="419" mass="47188">MELITVPLFTGIIGYITNWTGVLMLFKPLEFHGVKVPGLRIAFPLLPKRVQVLPLFRSDGRIGWQGIVPSRADKMASLAVDKGLAKLGSVSDFYQTMEPDKIAAHFTRIAEAEIRNLVEKIIERENPAMWRNMPGPIKEAVHARIKQQLPQIVDSLKDDIGDNIDELIDVKLMVIKHFTSNPQLLNDLFMIIGRKELTFMQNFGFYFGFPMGFVTVAILEWVAREWWILPLCGIVIGWVVNYIGISMIFEPVFPKWYCPWRQGLLLKRQPEITVHYAEMVSSKVMTLENIGEELMHGPSGDRTMALLEHTLKPAADKAVGPAKMMVKATMGIKEYGRMKDAMAPEVSALAPLIYGDEDLGREQSIKIREFIAKQMAVMGPDDFVQLLRSAIKQDEWLLFVHGGVLGAFAGLLHLAIFGV</sequence>
<comment type="caution">
    <text evidence="2">The sequence shown here is derived from an EMBL/GenBank/DDBJ whole genome shotgun (WGS) entry which is preliminary data.</text>
</comment>
<evidence type="ECO:0000313" key="3">
    <source>
        <dbReference type="Proteomes" id="UP000535543"/>
    </source>
</evidence>
<evidence type="ECO:0000313" key="2">
    <source>
        <dbReference type="EMBL" id="NMN96624.1"/>
    </source>
</evidence>
<protein>
    <recommendedName>
        <fullName evidence="4">DUF445 domain-containing protein</fullName>
    </recommendedName>
</protein>
<dbReference type="AlphaFoldDB" id="A0A848KHT8"/>
<organism evidence="2 3">
    <name type="scientific">Antrihabitans stalactiti</name>
    <dbReference type="NCBI Taxonomy" id="2584121"/>
    <lineage>
        <taxon>Bacteria</taxon>
        <taxon>Bacillati</taxon>
        <taxon>Actinomycetota</taxon>
        <taxon>Actinomycetes</taxon>
        <taxon>Mycobacteriales</taxon>
        <taxon>Nocardiaceae</taxon>
        <taxon>Antrihabitans</taxon>
    </lineage>
</organism>
<keyword evidence="1" id="KW-0812">Transmembrane</keyword>
<dbReference type="PANTHER" id="PTHR35791:SF1">
    <property type="entry name" value="UPF0754 MEMBRANE PROTEIN YHEB"/>
    <property type="match status" value="1"/>
</dbReference>
<feature type="transmembrane region" description="Helical" evidence="1">
    <location>
        <begin position="6"/>
        <end position="26"/>
    </location>
</feature>
<reference evidence="2 3" key="2">
    <citation type="submission" date="2020-06" db="EMBL/GenBank/DDBJ databases">
        <title>Antribacter stalactiti gen. nov., sp. nov., a new member of the family Nacardiaceae isolated from a cave.</title>
        <authorList>
            <person name="Kim I.S."/>
        </authorList>
    </citation>
    <scope>NUCLEOTIDE SEQUENCE [LARGE SCALE GENOMIC DNA]</scope>
    <source>
        <strain evidence="2 3">YC2-7</strain>
    </source>
</reference>
<dbReference type="EMBL" id="VCQU01000005">
    <property type="protein sequence ID" value="NMN96624.1"/>
    <property type="molecule type" value="Genomic_DNA"/>
</dbReference>
<feature type="transmembrane region" description="Helical" evidence="1">
    <location>
        <begin position="203"/>
        <end position="222"/>
    </location>
</feature>
<keyword evidence="1" id="KW-0472">Membrane</keyword>
<gene>
    <name evidence="2" type="ORF">FGL95_16410</name>
</gene>
<evidence type="ECO:0000256" key="1">
    <source>
        <dbReference type="SAM" id="Phobius"/>
    </source>
</evidence>
<dbReference type="PANTHER" id="PTHR35791">
    <property type="entry name" value="UPF0754 MEMBRANE PROTEIN YHEB"/>
    <property type="match status" value="1"/>
</dbReference>
<name>A0A848KHT8_9NOCA</name>